<evidence type="ECO:0000256" key="1">
    <source>
        <dbReference type="SAM" id="Phobius"/>
    </source>
</evidence>
<keyword evidence="1" id="KW-1133">Transmembrane helix</keyword>
<organism evidence="2 3">
    <name type="scientific">Macrolepiota fuliginosa MF-IS2</name>
    <dbReference type="NCBI Taxonomy" id="1400762"/>
    <lineage>
        <taxon>Eukaryota</taxon>
        <taxon>Fungi</taxon>
        <taxon>Dikarya</taxon>
        <taxon>Basidiomycota</taxon>
        <taxon>Agaricomycotina</taxon>
        <taxon>Agaricomycetes</taxon>
        <taxon>Agaricomycetidae</taxon>
        <taxon>Agaricales</taxon>
        <taxon>Agaricineae</taxon>
        <taxon>Agaricaceae</taxon>
        <taxon>Macrolepiota</taxon>
    </lineage>
</organism>
<dbReference type="AlphaFoldDB" id="A0A9P6C5N4"/>
<keyword evidence="1" id="KW-0812">Transmembrane</keyword>
<sequence length="181" mass="20412">MGMTKDRFTLYVVNYEHPNFCASRSPQILPIQLRPSVEQPPGCTSRWKLKNVITASTTKYTKFPHFPCQPTCDDRGEADDTESETCTDGECPGDIHNYEGKELHQHCFDVVGTGTYNLQVEGRLICGILWLQGRPTAPIWDVLECDQASGIKYRNQDALFLASAFGYVPSVFIGMMEQMHL</sequence>
<keyword evidence="1" id="KW-0472">Membrane</keyword>
<comment type="caution">
    <text evidence="2">The sequence shown here is derived from an EMBL/GenBank/DDBJ whole genome shotgun (WGS) entry which is preliminary data.</text>
</comment>
<proteinExistence type="predicted"/>
<name>A0A9P6C5N4_9AGAR</name>
<gene>
    <name evidence="2" type="ORF">P691DRAFT_790811</name>
</gene>
<feature type="transmembrane region" description="Helical" evidence="1">
    <location>
        <begin position="158"/>
        <end position="176"/>
    </location>
</feature>
<reference evidence="2" key="1">
    <citation type="submission" date="2020-11" db="EMBL/GenBank/DDBJ databases">
        <authorList>
            <consortium name="DOE Joint Genome Institute"/>
            <person name="Ahrendt S."/>
            <person name="Riley R."/>
            <person name="Andreopoulos W."/>
            <person name="Labutti K."/>
            <person name="Pangilinan J."/>
            <person name="Ruiz-Duenas F.J."/>
            <person name="Barrasa J.M."/>
            <person name="Sanchez-Garcia M."/>
            <person name="Camarero S."/>
            <person name="Miyauchi S."/>
            <person name="Serrano A."/>
            <person name="Linde D."/>
            <person name="Babiker R."/>
            <person name="Drula E."/>
            <person name="Ayuso-Fernandez I."/>
            <person name="Pacheco R."/>
            <person name="Padilla G."/>
            <person name="Ferreira P."/>
            <person name="Barriuso J."/>
            <person name="Kellner H."/>
            <person name="Castanera R."/>
            <person name="Alfaro M."/>
            <person name="Ramirez L."/>
            <person name="Pisabarro A.G."/>
            <person name="Kuo A."/>
            <person name="Tritt A."/>
            <person name="Lipzen A."/>
            <person name="He G."/>
            <person name="Yan M."/>
            <person name="Ng V."/>
            <person name="Cullen D."/>
            <person name="Martin F."/>
            <person name="Rosso M.-N."/>
            <person name="Henrissat B."/>
            <person name="Hibbett D."/>
            <person name="Martinez A.T."/>
            <person name="Grigoriev I.V."/>
        </authorList>
    </citation>
    <scope>NUCLEOTIDE SEQUENCE</scope>
    <source>
        <strain evidence="2">MF-IS2</strain>
    </source>
</reference>
<dbReference type="Proteomes" id="UP000807342">
    <property type="component" value="Unassembled WGS sequence"/>
</dbReference>
<dbReference type="EMBL" id="MU151127">
    <property type="protein sequence ID" value="KAF9449544.1"/>
    <property type="molecule type" value="Genomic_DNA"/>
</dbReference>
<evidence type="ECO:0000313" key="2">
    <source>
        <dbReference type="EMBL" id="KAF9449544.1"/>
    </source>
</evidence>
<accession>A0A9P6C5N4</accession>
<evidence type="ECO:0000313" key="3">
    <source>
        <dbReference type="Proteomes" id="UP000807342"/>
    </source>
</evidence>
<protein>
    <submittedName>
        <fullName evidence="2">Uncharacterized protein</fullName>
    </submittedName>
</protein>
<keyword evidence="3" id="KW-1185">Reference proteome</keyword>